<comment type="caution">
    <text evidence="10">The sequence shown here is derived from an EMBL/GenBank/DDBJ whole genome shotgun (WGS) entry which is preliminary data.</text>
</comment>
<evidence type="ECO:0000256" key="1">
    <source>
        <dbReference type="ARBA" id="ARBA00004651"/>
    </source>
</evidence>
<gene>
    <name evidence="10" type="ORF">KL859_27540</name>
</gene>
<feature type="transmembrane region" description="Helical" evidence="8">
    <location>
        <begin position="116"/>
        <end position="133"/>
    </location>
</feature>
<dbReference type="InterPro" id="IPR036388">
    <property type="entry name" value="WH-like_DNA-bd_sf"/>
</dbReference>
<feature type="compositionally biased region" description="Low complexity" evidence="7">
    <location>
        <begin position="650"/>
        <end position="661"/>
    </location>
</feature>
<evidence type="ECO:0000313" key="11">
    <source>
        <dbReference type="Proteomes" id="UP000696413"/>
    </source>
</evidence>
<feature type="transmembrane region" description="Helical" evidence="8">
    <location>
        <begin position="234"/>
        <end position="252"/>
    </location>
</feature>
<evidence type="ECO:0000256" key="4">
    <source>
        <dbReference type="ARBA" id="ARBA00022692"/>
    </source>
</evidence>
<evidence type="ECO:0000256" key="6">
    <source>
        <dbReference type="ARBA" id="ARBA00023136"/>
    </source>
</evidence>
<keyword evidence="5 8" id="KW-1133">Transmembrane helix</keyword>
<keyword evidence="11" id="KW-1185">Reference proteome</keyword>
<dbReference type="Gene3D" id="1.10.10.10">
    <property type="entry name" value="Winged helix-like DNA-binding domain superfamily/Winged helix DNA-binding domain"/>
    <property type="match status" value="1"/>
</dbReference>
<feature type="compositionally biased region" description="Low complexity" evidence="7">
    <location>
        <begin position="634"/>
        <end position="643"/>
    </location>
</feature>
<keyword evidence="6 8" id="KW-0472">Membrane</keyword>
<evidence type="ECO:0000256" key="7">
    <source>
        <dbReference type="SAM" id="MobiDB-lite"/>
    </source>
</evidence>
<feature type="transmembrane region" description="Helical" evidence="8">
    <location>
        <begin position="272"/>
        <end position="291"/>
    </location>
</feature>
<dbReference type="PANTHER" id="PTHR42718">
    <property type="entry name" value="MAJOR FACILITATOR SUPERFAMILY MULTIDRUG TRANSPORTER MFSC"/>
    <property type="match status" value="1"/>
</dbReference>
<evidence type="ECO:0000256" key="2">
    <source>
        <dbReference type="ARBA" id="ARBA00022448"/>
    </source>
</evidence>
<feature type="transmembrane region" description="Helical" evidence="8">
    <location>
        <begin position="54"/>
        <end position="72"/>
    </location>
</feature>
<feature type="transmembrane region" description="Helical" evidence="8">
    <location>
        <begin position="311"/>
        <end position="330"/>
    </location>
</feature>
<proteinExistence type="predicted"/>
<dbReference type="Proteomes" id="UP000696413">
    <property type="component" value="Unassembled WGS sequence"/>
</dbReference>
<dbReference type="EMBL" id="JAHBOM010000027">
    <property type="protein sequence ID" value="MBU8826611.1"/>
    <property type="molecule type" value="Genomic_DNA"/>
</dbReference>
<keyword evidence="3" id="KW-1003">Cell membrane</keyword>
<feature type="transmembrane region" description="Helical" evidence="8">
    <location>
        <begin position="342"/>
        <end position="362"/>
    </location>
</feature>
<dbReference type="Pfam" id="PF07690">
    <property type="entry name" value="MFS_1"/>
    <property type="match status" value="1"/>
</dbReference>
<feature type="region of interest" description="Disordered" evidence="7">
    <location>
        <begin position="634"/>
        <end position="685"/>
    </location>
</feature>
<sequence>MSVQMTERPAPPKGGGLLIAVLAAAGVAVSLMQTLVVPLVPQLPDLLGTTPADASWAVTATLLTGAVATPMFGRLGDMFGPKRILVVCAVILTAGSVVAAMTSSLAPLVIGRGLQGFGAPVIPLGISVLRAALPADRVGGAMGMVSASLGVGGALGLPMSAVIAEHLSWHALFWCAAGLGLMSCILFATLVPDIVPSASMGRFDVLGALGLGAALLLLLLPISKGASWGWTSPTTLGLLIGSVVVFVAFGWWQYRAPTPLVDMRTTLKRPVLLTNLASIAIGFGMFGTSLLGPQLLQMPTMTGYGLGQSMVMAGLWMAPGGLAMMATSPIAGRVIAARGPRFTLILGAVIIAVGYLGGTQLLGSPAGILVFGVICSTGVGFAFAALPTLINSAVPVSETAAANGINSLARSLGTSTSSAVTSAVLAQMTVVVAGHAFPSLTAFRTAMLIAGCAALVAAVIAMTIPTSVPAPAPSAVEPVLAPVPTRRRAQRLENVLTALGRQAAVALQIPSTPHRLDRGDYVIASYLGAAQALTLEELARQVDSPTGAVDERISTLIRDGMVSRLPDTDRAAPPRFALTSMGRATFERQRTLNISRLESIVARWDDGDVAAHIGYLGRLSDGIDEELRRQNAVAPDAATDTAPHGMSPHAPTTPIRTVRPPRVQPPTRPAPRSLRDRWSVPNRPR</sequence>
<feature type="transmembrane region" description="Helical" evidence="8">
    <location>
        <begin position="84"/>
        <end position="110"/>
    </location>
</feature>
<accession>A0ABS6HVD3</accession>
<feature type="transmembrane region" description="Helical" evidence="8">
    <location>
        <begin position="445"/>
        <end position="464"/>
    </location>
</feature>
<feature type="transmembrane region" description="Helical" evidence="8">
    <location>
        <begin position="203"/>
        <end position="222"/>
    </location>
</feature>
<dbReference type="RefSeq" id="WP_214395900.1">
    <property type="nucleotide sequence ID" value="NZ_JAHBOL010000031.1"/>
</dbReference>
<comment type="subcellular location">
    <subcellularLocation>
        <location evidence="1">Cell membrane</location>
        <topology evidence="1">Multi-pass membrane protein</topology>
    </subcellularLocation>
</comment>
<reference evidence="10 11" key="1">
    <citation type="submission" date="2021-05" db="EMBL/GenBank/DDBJ databases">
        <title>Draft Genome Sequences of Clinical Respiratory Isolates of Mycobacterium goodii Recovered in Ireland.</title>
        <authorList>
            <person name="Flanagan P.R."/>
            <person name="Mok S."/>
            <person name="Roycroft E."/>
            <person name="Rogers T.R."/>
            <person name="Fitzgibbon M."/>
        </authorList>
    </citation>
    <scope>NUCLEOTIDE SEQUENCE [LARGE SCALE GENOMIC DNA]</scope>
    <source>
        <strain evidence="10 11">14IE55</strain>
    </source>
</reference>
<feature type="transmembrane region" description="Helical" evidence="8">
    <location>
        <begin position="145"/>
        <end position="163"/>
    </location>
</feature>
<dbReference type="InterPro" id="IPR011701">
    <property type="entry name" value="MFS"/>
</dbReference>
<keyword evidence="4 8" id="KW-0812">Transmembrane</keyword>
<protein>
    <submittedName>
        <fullName evidence="10">MFS transporter</fullName>
    </submittedName>
</protein>
<evidence type="ECO:0000256" key="8">
    <source>
        <dbReference type="SAM" id="Phobius"/>
    </source>
</evidence>
<dbReference type="InterPro" id="IPR036390">
    <property type="entry name" value="WH_DNA-bd_sf"/>
</dbReference>
<dbReference type="PANTHER" id="PTHR42718:SF46">
    <property type="entry name" value="BLR6921 PROTEIN"/>
    <property type="match status" value="1"/>
</dbReference>
<feature type="transmembrane region" description="Helical" evidence="8">
    <location>
        <begin position="368"/>
        <end position="390"/>
    </location>
</feature>
<dbReference type="SUPFAM" id="SSF46785">
    <property type="entry name" value="Winged helix' DNA-binding domain"/>
    <property type="match status" value="1"/>
</dbReference>
<name>A0ABS6HVD3_MYCGD</name>
<dbReference type="PROSITE" id="PS50850">
    <property type="entry name" value="MFS"/>
    <property type="match status" value="1"/>
</dbReference>
<keyword evidence="2" id="KW-0813">Transport</keyword>
<dbReference type="InterPro" id="IPR036259">
    <property type="entry name" value="MFS_trans_sf"/>
</dbReference>
<dbReference type="Gene3D" id="1.20.1250.20">
    <property type="entry name" value="MFS general substrate transporter like domains"/>
    <property type="match status" value="2"/>
</dbReference>
<dbReference type="SUPFAM" id="SSF103473">
    <property type="entry name" value="MFS general substrate transporter"/>
    <property type="match status" value="1"/>
</dbReference>
<evidence type="ECO:0000259" key="9">
    <source>
        <dbReference type="PROSITE" id="PS50850"/>
    </source>
</evidence>
<feature type="transmembrane region" description="Helical" evidence="8">
    <location>
        <begin position="169"/>
        <end position="191"/>
    </location>
</feature>
<evidence type="ECO:0000256" key="3">
    <source>
        <dbReference type="ARBA" id="ARBA00022475"/>
    </source>
</evidence>
<dbReference type="InterPro" id="IPR020846">
    <property type="entry name" value="MFS_dom"/>
</dbReference>
<organism evidence="10 11">
    <name type="scientific">Mycolicibacterium goodii</name>
    <name type="common">Mycobacterium goodii</name>
    <dbReference type="NCBI Taxonomy" id="134601"/>
    <lineage>
        <taxon>Bacteria</taxon>
        <taxon>Bacillati</taxon>
        <taxon>Actinomycetota</taxon>
        <taxon>Actinomycetes</taxon>
        <taxon>Mycobacteriales</taxon>
        <taxon>Mycobacteriaceae</taxon>
        <taxon>Mycolicibacterium</taxon>
    </lineage>
</organism>
<evidence type="ECO:0000313" key="10">
    <source>
        <dbReference type="EMBL" id="MBU8826611.1"/>
    </source>
</evidence>
<feature type="domain" description="Major facilitator superfamily (MFS) profile" evidence="9">
    <location>
        <begin position="18"/>
        <end position="469"/>
    </location>
</feature>
<evidence type="ECO:0000256" key="5">
    <source>
        <dbReference type="ARBA" id="ARBA00022989"/>
    </source>
</evidence>
<dbReference type="CDD" id="cd17504">
    <property type="entry name" value="MFS_MMR_MDR_like"/>
    <property type="match status" value="1"/>
</dbReference>